<organism evidence="1 2">
    <name type="scientific">Gordonia alkaliphila</name>
    <dbReference type="NCBI Taxonomy" id="1053547"/>
    <lineage>
        <taxon>Bacteria</taxon>
        <taxon>Bacillati</taxon>
        <taxon>Actinomycetota</taxon>
        <taxon>Actinomycetes</taxon>
        <taxon>Mycobacteriales</taxon>
        <taxon>Gordoniaceae</taxon>
        <taxon>Gordonia</taxon>
    </lineage>
</organism>
<reference evidence="2" key="1">
    <citation type="journal article" date="2019" name="Int. J. Syst. Evol. Microbiol.">
        <title>The Global Catalogue of Microorganisms (GCM) 10K type strain sequencing project: providing services to taxonomists for standard genome sequencing and annotation.</title>
        <authorList>
            <consortium name="The Broad Institute Genomics Platform"/>
            <consortium name="The Broad Institute Genome Sequencing Center for Infectious Disease"/>
            <person name="Wu L."/>
            <person name="Ma J."/>
        </authorList>
    </citation>
    <scope>NUCLEOTIDE SEQUENCE [LARGE SCALE GENOMIC DNA]</scope>
    <source>
        <strain evidence="2">JCM 18077</strain>
    </source>
</reference>
<comment type="caution">
    <text evidence="1">The sequence shown here is derived from an EMBL/GenBank/DDBJ whole genome shotgun (WGS) entry which is preliminary data.</text>
</comment>
<gene>
    <name evidence="1" type="ORF">GCM10023217_34690</name>
</gene>
<protein>
    <submittedName>
        <fullName evidence="1">Uncharacterized protein</fullName>
    </submittedName>
</protein>
<dbReference type="Proteomes" id="UP001500822">
    <property type="component" value="Unassembled WGS sequence"/>
</dbReference>
<evidence type="ECO:0000313" key="1">
    <source>
        <dbReference type="EMBL" id="GAA4759272.1"/>
    </source>
</evidence>
<sequence length="80" mass="8708">MNVWRYPPLPTLDEEPALYWDLHGAARAVGRLYVAGELVASVVVPDRDRDDAEAAMIAAAGLDPDEVLILSISRPRVAPL</sequence>
<dbReference type="RefSeq" id="WP_345314481.1">
    <property type="nucleotide sequence ID" value="NZ_BAABIE010000031.1"/>
</dbReference>
<accession>A0ABP8ZKS0</accession>
<keyword evidence="2" id="KW-1185">Reference proteome</keyword>
<proteinExistence type="predicted"/>
<evidence type="ECO:0000313" key="2">
    <source>
        <dbReference type="Proteomes" id="UP001500822"/>
    </source>
</evidence>
<dbReference type="EMBL" id="BAABIE010000031">
    <property type="protein sequence ID" value="GAA4759272.1"/>
    <property type="molecule type" value="Genomic_DNA"/>
</dbReference>
<name>A0ABP8ZKS0_9ACTN</name>